<evidence type="ECO:0000256" key="3">
    <source>
        <dbReference type="ARBA" id="ARBA00022729"/>
    </source>
</evidence>
<reference evidence="5 6" key="1">
    <citation type="journal article" date="2014" name="BMC Genomics">
        <title>Comparison of environmental and isolate Sulfobacillus genomes reveals diverse carbon, sulfur, nitrogen, and hydrogen metabolisms.</title>
        <authorList>
            <person name="Justice N.B."/>
            <person name="Norman A."/>
            <person name="Brown C.T."/>
            <person name="Singh A."/>
            <person name="Thomas B.C."/>
            <person name="Banfield J.F."/>
        </authorList>
    </citation>
    <scope>NUCLEOTIDE SEQUENCE [LARGE SCALE GENOMIC DNA]</scope>
    <source>
        <strain evidence="5">AMDSBA1</strain>
    </source>
</reference>
<evidence type="ECO:0000259" key="4">
    <source>
        <dbReference type="Pfam" id="PF13407"/>
    </source>
</evidence>
<comment type="subcellular location">
    <subcellularLocation>
        <location evidence="1">Cell envelope</location>
    </subcellularLocation>
</comment>
<accession>A0A2T2X532</accession>
<dbReference type="Pfam" id="PF13407">
    <property type="entry name" value="Peripla_BP_4"/>
    <property type="match status" value="1"/>
</dbReference>
<dbReference type="Gene3D" id="3.40.50.2300">
    <property type="match status" value="2"/>
</dbReference>
<evidence type="ECO:0000256" key="1">
    <source>
        <dbReference type="ARBA" id="ARBA00004196"/>
    </source>
</evidence>
<evidence type="ECO:0000313" key="5">
    <source>
        <dbReference type="EMBL" id="PSR29610.1"/>
    </source>
</evidence>
<dbReference type="AlphaFoldDB" id="A0A2T2X532"/>
<protein>
    <submittedName>
        <fullName evidence="5">Sugar ABC transporter substrate-binding protein</fullName>
    </submittedName>
</protein>
<proteinExistence type="inferred from homology"/>
<comment type="similarity">
    <text evidence="2">Belongs to the bacterial solute-binding protein 2 family.</text>
</comment>
<evidence type="ECO:0000313" key="6">
    <source>
        <dbReference type="Proteomes" id="UP000242699"/>
    </source>
</evidence>
<evidence type="ECO:0000256" key="2">
    <source>
        <dbReference type="ARBA" id="ARBA00007639"/>
    </source>
</evidence>
<dbReference type="SUPFAM" id="SSF53822">
    <property type="entry name" value="Periplasmic binding protein-like I"/>
    <property type="match status" value="1"/>
</dbReference>
<feature type="domain" description="Periplasmic binding protein" evidence="4">
    <location>
        <begin position="37"/>
        <end position="298"/>
    </location>
</feature>
<dbReference type="GO" id="GO:0030313">
    <property type="term" value="C:cell envelope"/>
    <property type="evidence" value="ECO:0007669"/>
    <property type="project" value="UniProtKB-SubCell"/>
</dbReference>
<keyword evidence="3" id="KW-0732">Signal</keyword>
<name>A0A2T2X532_9FIRM</name>
<sequence length="324" mass="34220">MMAMASLITLVAGCGAVTTSSPGSATSNSSKSSKPVIGMTLMTLTNPYFSEMASSAKADAAKLGMKLEYEGANFSQATQLSQVDAFIQQHVSAVMIAPADAGSAGTLVLALNKAHIPVFTIDTNVEPSSYKSQGGHIVEFVQSNNYKAGVIAGQEMVKYLHGHGHIGWLDFPLATSVLQRDAGFESVIKKYPGIKVVSRLNGKGTTPGGLSATADMLEAHPHIKAIFDINAPCGLGAVDAIRAAHKVGQVAVIGLSGSEQAVSAIQNNSVYKYGVMQEPELESKIEIHSIYNYLHGKKVKPLILTSVFRITKQDAAHYAPLAYK</sequence>
<organism evidence="5 6">
    <name type="scientific">Sulfobacillus benefaciens</name>
    <dbReference type="NCBI Taxonomy" id="453960"/>
    <lineage>
        <taxon>Bacteria</taxon>
        <taxon>Bacillati</taxon>
        <taxon>Bacillota</taxon>
        <taxon>Clostridia</taxon>
        <taxon>Eubacteriales</taxon>
        <taxon>Clostridiales Family XVII. Incertae Sedis</taxon>
        <taxon>Sulfobacillus</taxon>
    </lineage>
</organism>
<dbReference type="Proteomes" id="UP000242699">
    <property type="component" value="Unassembled WGS sequence"/>
</dbReference>
<gene>
    <name evidence="5" type="ORF">C7B43_08095</name>
</gene>
<comment type="caution">
    <text evidence="5">The sequence shown here is derived from an EMBL/GenBank/DDBJ whole genome shotgun (WGS) entry which is preliminary data.</text>
</comment>
<dbReference type="PANTHER" id="PTHR46847:SF1">
    <property type="entry name" value="D-ALLOSE-BINDING PERIPLASMIC PROTEIN-RELATED"/>
    <property type="match status" value="1"/>
</dbReference>
<dbReference type="PANTHER" id="PTHR46847">
    <property type="entry name" value="D-ALLOSE-BINDING PERIPLASMIC PROTEIN-RELATED"/>
    <property type="match status" value="1"/>
</dbReference>
<dbReference type="InterPro" id="IPR028082">
    <property type="entry name" value="Peripla_BP_I"/>
</dbReference>
<dbReference type="EMBL" id="PXYT01000015">
    <property type="protein sequence ID" value="PSR29610.1"/>
    <property type="molecule type" value="Genomic_DNA"/>
</dbReference>
<dbReference type="InterPro" id="IPR025997">
    <property type="entry name" value="SBP_2_dom"/>
</dbReference>
<dbReference type="GO" id="GO:0030246">
    <property type="term" value="F:carbohydrate binding"/>
    <property type="evidence" value="ECO:0007669"/>
    <property type="project" value="UniProtKB-ARBA"/>
</dbReference>